<dbReference type="InterPro" id="IPR005055">
    <property type="entry name" value="A10/PebIII"/>
</dbReference>
<dbReference type="SUPFAM" id="SSF100910">
    <property type="entry name" value="Chemosensory protein Csp2"/>
    <property type="match status" value="1"/>
</dbReference>
<reference evidence="2" key="1">
    <citation type="journal article" date="2021" name="Zhi Wu Bao Hu">
        <title>Identification and Analysis of Chemosensory Gene of Yellow Leaf Borer.</title>
        <authorList>
            <person name="Li Z."/>
            <person name="Liu L."/>
            <person name="Yang B."/>
            <person name="Yan S."/>
            <person name="Wang G."/>
        </authorList>
    </citation>
    <scope>NUCLEOTIDE SEQUENCE</scope>
    <source>
        <strain evidence="2">ZC1996113</strain>
        <tissue evidence="2">Antennae and mouthparts</tissue>
    </source>
</reference>
<dbReference type="PANTHER" id="PTHR11257:SF12">
    <property type="entry name" value="EJACULATORY BULB-SPECIFIC PROTEIN 3-RELATED"/>
    <property type="match status" value="1"/>
</dbReference>
<dbReference type="Pfam" id="PF03392">
    <property type="entry name" value="OS-D"/>
    <property type="match status" value="1"/>
</dbReference>
<accession>A0A978W7B8</accession>
<dbReference type="Gene3D" id="1.10.2080.10">
    <property type="entry name" value="Insect odorant-binding protein A10/Ejaculatory bulb-specific protein 3"/>
    <property type="match status" value="1"/>
</dbReference>
<feature type="signal peptide" evidence="1">
    <location>
        <begin position="1"/>
        <end position="26"/>
    </location>
</feature>
<proteinExistence type="evidence at transcript level"/>
<name>A0A978W7B8_9NEOP</name>
<feature type="chain" id="PRO_5037240079" evidence="1">
    <location>
        <begin position="27"/>
        <end position="137"/>
    </location>
</feature>
<evidence type="ECO:0000256" key="1">
    <source>
        <dbReference type="SAM" id="SignalP"/>
    </source>
</evidence>
<organism evidence="2">
    <name type="scientific">Heortia vitessoides</name>
    <dbReference type="NCBI Taxonomy" id="1557813"/>
    <lineage>
        <taxon>Eukaryota</taxon>
        <taxon>Metazoa</taxon>
        <taxon>Ecdysozoa</taxon>
        <taxon>Arthropoda</taxon>
        <taxon>Hexapoda</taxon>
        <taxon>Insecta</taxon>
        <taxon>Pterygota</taxon>
        <taxon>Neoptera</taxon>
        <taxon>Endopterygota</taxon>
        <taxon>Lepidoptera</taxon>
        <taxon>Glossata</taxon>
        <taxon>Ditrysia</taxon>
        <taxon>Pyraloidea</taxon>
        <taxon>Crambidae</taxon>
        <taxon>Heortia</taxon>
    </lineage>
</organism>
<evidence type="ECO:0000313" key="2">
    <source>
        <dbReference type="EMBL" id="UVB79215.1"/>
    </source>
</evidence>
<protein>
    <submittedName>
        <fullName evidence="2">Chemosensory protein 12</fullName>
    </submittedName>
</protein>
<dbReference type="AlphaFoldDB" id="A0A978W7B8"/>
<dbReference type="EMBL" id="MW717409">
    <property type="protein sequence ID" value="UVB79215.1"/>
    <property type="molecule type" value="mRNA"/>
</dbReference>
<keyword evidence="1" id="KW-0732">Signal</keyword>
<dbReference type="PANTHER" id="PTHR11257">
    <property type="entry name" value="CHEMOSENSORY PROTEIN-RELATED"/>
    <property type="match status" value="1"/>
</dbReference>
<dbReference type="InterPro" id="IPR036682">
    <property type="entry name" value="OS_D_A10/PebIII_sf"/>
</dbReference>
<sequence length="137" mass="15717">MYINFNSRMKSFVLFCLVAIAGVALAKPGGHQGYTTKYDGIDIHQIVNNRRLLVGYINCVLDLGKCTNEGKELKSHIREALETHCAKCSETQVNATRTIIRHLINHEADYWNKLKAKYDPKGKFTQQYEKELRDVRS</sequence>